<proteinExistence type="predicted"/>
<dbReference type="OrthoDB" id="3286086at2"/>
<dbReference type="Proteomes" id="UP000323824">
    <property type="component" value="Chromosome"/>
</dbReference>
<dbReference type="AlphaFoldDB" id="A0A5C1Q702"/>
<dbReference type="InterPro" id="IPR008930">
    <property type="entry name" value="Terpenoid_cyclase/PrenylTrfase"/>
</dbReference>
<protein>
    <recommendedName>
        <fullName evidence="3">Prenyltransferase</fullName>
    </recommendedName>
</protein>
<evidence type="ECO:0000313" key="2">
    <source>
        <dbReference type="Proteomes" id="UP000323824"/>
    </source>
</evidence>
<accession>A0A5C1Q702</accession>
<dbReference type="SUPFAM" id="SSF48239">
    <property type="entry name" value="Terpenoid cyclases/Protein prenyltransferases"/>
    <property type="match status" value="1"/>
</dbReference>
<evidence type="ECO:0008006" key="3">
    <source>
        <dbReference type="Google" id="ProtNLM"/>
    </source>
</evidence>
<reference evidence="1 2" key="2">
    <citation type="submission" date="2019-09" db="EMBL/GenBank/DDBJ databases">
        <title>Complete Genome Sequence and Methylome Analysis of free living Spirochaetas.</title>
        <authorList>
            <person name="Leshcheva N."/>
            <person name="Mikheeva N."/>
        </authorList>
    </citation>
    <scope>NUCLEOTIDE SEQUENCE [LARGE SCALE GENOMIC DNA]</scope>
    <source>
        <strain evidence="1 2">P</strain>
    </source>
</reference>
<name>A0A5C1Q702_9SPIO</name>
<reference evidence="1 2" key="1">
    <citation type="submission" date="2019-02" db="EMBL/GenBank/DDBJ databases">
        <authorList>
            <person name="Fomenkov A."/>
            <person name="Dubinina G."/>
            <person name="Grabovich M."/>
            <person name="Vincze T."/>
            <person name="Roberts R.J."/>
        </authorList>
    </citation>
    <scope>NUCLEOTIDE SEQUENCE [LARGE SCALE GENOMIC DNA]</scope>
    <source>
        <strain evidence="1 2">P</strain>
    </source>
</reference>
<dbReference type="KEGG" id="sper:EW093_03715"/>
<dbReference type="RefSeq" id="WP_149567101.1">
    <property type="nucleotide sequence ID" value="NZ_CP035807.1"/>
</dbReference>
<organism evidence="1 2">
    <name type="scientific">Thiospirochaeta perfilievii</name>
    <dbReference type="NCBI Taxonomy" id="252967"/>
    <lineage>
        <taxon>Bacteria</taxon>
        <taxon>Pseudomonadati</taxon>
        <taxon>Spirochaetota</taxon>
        <taxon>Spirochaetia</taxon>
        <taxon>Spirochaetales</taxon>
        <taxon>Spirochaetaceae</taxon>
        <taxon>Thiospirochaeta</taxon>
    </lineage>
</organism>
<dbReference type="EMBL" id="CP035807">
    <property type="protein sequence ID" value="QEN03843.1"/>
    <property type="molecule type" value="Genomic_DNA"/>
</dbReference>
<evidence type="ECO:0000313" key="1">
    <source>
        <dbReference type="EMBL" id="QEN03843.1"/>
    </source>
</evidence>
<gene>
    <name evidence="1" type="ORF">EW093_03715</name>
</gene>
<sequence length="299" mass="35194">MIFDKGVNYIKEFARPLERQLLEFYFFDGSKYLVLEELLKFHNSDGGFGRGLEPDYRANESSILASTYAMDILIDLEFDSSEATVISTMNYIISNYNQTKSTWRLLPEIEENYAHAPWWNQNKLEKTFNFFIENPKVKICGYLFHYPTLSSEKFRNKILNEVLDYLDKRDTEASVDEILNYTRLFNSKNLPLEVKHTVKKKLNQMIITSVESNPEKWGEYCLKPINVVTSIESPFINLIIEQLNTNLDFEIENQNSDGSWSPNWNWANTFPKEWSAAKREWSGIITLERLKLLRDFNKI</sequence>
<keyword evidence="2" id="KW-1185">Reference proteome</keyword>